<name>A0A6M2DXT4_XENCH</name>
<keyword evidence="1" id="KW-0732">Signal</keyword>
<dbReference type="EMBL" id="GIIL01006764">
    <property type="protein sequence ID" value="NOV50490.1"/>
    <property type="molecule type" value="Transcribed_RNA"/>
</dbReference>
<dbReference type="AlphaFoldDB" id="A0A6M2DXT4"/>
<proteinExistence type="predicted"/>
<organism evidence="2">
    <name type="scientific">Xenopsylla cheopis</name>
    <name type="common">Oriental rat flea</name>
    <name type="synonym">Pulex cheopis</name>
    <dbReference type="NCBI Taxonomy" id="163159"/>
    <lineage>
        <taxon>Eukaryota</taxon>
        <taxon>Metazoa</taxon>
        <taxon>Ecdysozoa</taxon>
        <taxon>Arthropoda</taxon>
        <taxon>Hexapoda</taxon>
        <taxon>Insecta</taxon>
        <taxon>Pterygota</taxon>
        <taxon>Neoptera</taxon>
        <taxon>Endopterygota</taxon>
        <taxon>Siphonaptera</taxon>
        <taxon>Pulicidae</taxon>
        <taxon>Xenopsyllinae</taxon>
        <taxon>Xenopsylla</taxon>
    </lineage>
</organism>
<reference evidence="2" key="1">
    <citation type="submission" date="2020-03" db="EMBL/GenBank/DDBJ databases">
        <title>Transcriptomic Profiling of the Digestive Tract of the Rat Flea, Xenopsylla cheopis, Following Blood Feeding and Infection with Yersinia pestis.</title>
        <authorList>
            <person name="Bland D.M."/>
            <person name="Martens C.A."/>
            <person name="Virtaneva K."/>
            <person name="Kanakabandi K."/>
            <person name="Long D."/>
            <person name="Rosenke R."/>
            <person name="Saturday G.A."/>
            <person name="Hoyt F.H."/>
            <person name="Bruno D.P."/>
            <person name="Ribeiro J.M.C."/>
            <person name="Hinnebusch J."/>
        </authorList>
    </citation>
    <scope>NUCLEOTIDE SEQUENCE</scope>
</reference>
<evidence type="ECO:0000313" key="2">
    <source>
        <dbReference type="EMBL" id="NOV50490.1"/>
    </source>
</evidence>
<feature type="signal peptide" evidence="1">
    <location>
        <begin position="1"/>
        <end position="21"/>
    </location>
</feature>
<feature type="chain" id="PRO_5026766359" evidence="1">
    <location>
        <begin position="22"/>
        <end position="69"/>
    </location>
</feature>
<protein>
    <submittedName>
        <fullName evidence="2">Putative secreted protein</fullName>
    </submittedName>
</protein>
<accession>A0A6M2DXT4</accession>
<evidence type="ECO:0000256" key="1">
    <source>
        <dbReference type="SAM" id="SignalP"/>
    </source>
</evidence>
<sequence length="69" mass="7564">MKFTIVLVLLTIFLGAFMVRSAPTAQKEFHGPHVDPKECCQNCCLEESDEALINTGLVQEEKVGLESGP</sequence>